<reference evidence="2" key="1">
    <citation type="submission" date="2022-07" db="EMBL/GenBank/DDBJ databases">
        <title>Whole Genome Sequencing of Streptococcus suis.</title>
        <authorList>
            <person name="Dai X."/>
            <person name="Huang J."/>
            <person name="Wang L."/>
        </authorList>
    </citation>
    <scope>NUCLEOTIDE SEQUENCE</scope>
    <source>
        <strain evidence="2">SFB2</strain>
    </source>
</reference>
<dbReference type="InterPro" id="IPR009057">
    <property type="entry name" value="Homeodomain-like_sf"/>
</dbReference>
<dbReference type="GO" id="GO:0000150">
    <property type="term" value="F:DNA strand exchange activity"/>
    <property type="evidence" value="ECO:0007669"/>
    <property type="project" value="InterPro"/>
</dbReference>
<feature type="non-terminal residue" evidence="2">
    <location>
        <position position="1"/>
    </location>
</feature>
<dbReference type="InterPro" id="IPR006120">
    <property type="entry name" value="Resolvase_HTH_dom"/>
</dbReference>
<protein>
    <submittedName>
        <fullName evidence="2">Helix-turn-helix domain-containing protein</fullName>
    </submittedName>
</protein>
<dbReference type="Pfam" id="PF02796">
    <property type="entry name" value="HTH_7"/>
    <property type="match status" value="1"/>
</dbReference>
<sequence length="64" mass="7408">KQDQHLKLARGQLELLKEMGEVEVGRPSKESLVREYLEDNPEHSPTEIARNLGISRTTVYKYLN</sequence>
<name>A0A9X4RP82_STRSU</name>
<comment type="caution">
    <text evidence="2">The sequence shown here is derived from an EMBL/GenBank/DDBJ whole genome shotgun (WGS) entry which is preliminary data.</text>
</comment>
<dbReference type="SUPFAM" id="SSF46689">
    <property type="entry name" value="Homeodomain-like"/>
    <property type="match status" value="1"/>
</dbReference>
<dbReference type="AlphaFoldDB" id="A0A9X4RP82"/>
<dbReference type="Proteomes" id="UP001152879">
    <property type="component" value="Unassembled WGS sequence"/>
</dbReference>
<proteinExistence type="predicted"/>
<dbReference type="Gene3D" id="1.10.10.60">
    <property type="entry name" value="Homeodomain-like"/>
    <property type="match status" value="1"/>
</dbReference>
<organism evidence="2 3">
    <name type="scientific">Streptococcus suis</name>
    <dbReference type="NCBI Taxonomy" id="1307"/>
    <lineage>
        <taxon>Bacteria</taxon>
        <taxon>Bacillati</taxon>
        <taxon>Bacillota</taxon>
        <taxon>Bacilli</taxon>
        <taxon>Lactobacillales</taxon>
        <taxon>Streptococcaceae</taxon>
        <taxon>Streptococcus</taxon>
    </lineage>
</organism>
<evidence type="ECO:0000313" key="3">
    <source>
        <dbReference type="Proteomes" id="UP001152879"/>
    </source>
</evidence>
<gene>
    <name evidence="2" type="ORF">NOL15_10420</name>
</gene>
<dbReference type="EMBL" id="JANFML010000060">
    <property type="protein sequence ID" value="MDG4513218.1"/>
    <property type="molecule type" value="Genomic_DNA"/>
</dbReference>
<evidence type="ECO:0000313" key="2">
    <source>
        <dbReference type="EMBL" id="MDG4513218.1"/>
    </source>
</evidence>
<evidence type="ECO:0000259" key="1">
    <source>
        <dbReference type="Pfam" id="PF02796"/>
    </source>
</evidence>
<feature type="domain" description="Resolvase HTH" evidence="1">
    <location>
        <begin position="40"/>
        <end position="64"/>
    </location>
</feature>
<dbReference type="GO" id="GO:0003677">
    <property type="term" value="F:DNA binding"/>
    <property type="evidence" value="ECO:0007669"/>
    <property type="project" value="InterPro"/>
</dbReference>
<accession>A0A9X4RP82</accession>